<reference evidence="2 3" key="1">
    <citation type="submission" date="2018-04" db="EMBL/GenBank/DDBJ databases">
        <title>Genomic Encyclopedia of Archaeal and Bacterial Type Strains, Phase II (KMG-II): from individual species to whole genera.</title>
        <authorList>
            <person name="Goeker M."/>
        </authorList>
    </citation>
    <scope>NUCLEOTIDE SEQUENCE [LARGE SCALE GENOMIC DNA]</scope>
    <source>
        <strain evidence="2 3">DSM 25731</strain>
    </source>
</reference>
<evidence type="ECO:0000313" key="3">
    <source>
        <dbReference type="Proteomes" id="UP000244090"/>
    </source>
</evidence>
<dbReference type="EMBL" id="QBKT01000008">
    <property type="protein sequence ID" value="PTX59717.1"/>
    <property type="molecule type" value="Genomic_DNA"/>
</dbReference>
<evidence type="ECO:0000259" key="1">
    <source>
        <dbReference type="Pfam" id="PF12969"/>
    </source>
</evidence>
<protein>
    <submittedName>
        <fullName evidence="2">Uncharacterized protein DUF3857</fullName>
    </submittedName>
</protein>
<accession>A0A2T6BUR1</accession>
<keyword evidence="3" id="KW-1185">Reference proteome</keyword>
<sequence length="655" mass="75882">MKYLFVSIFCLIFLQTFGQNPLEDRFHKVSSRELTMETYSKDLNAVAVVLDEQGKKTFEFVPEANDIYTTLHYYSKIKILKAEGIEYANIVIPYVGRETIINIKAVTHNTDGTTDFDTSQIIHDEISDGSKELKILLPNVKVGSVIEYQYSLVSPYAYAFRPWMFQSTIPKVRSEFNAKIPSNYRFLRTLKGNLSLDVNTAFPLKNCFTIPELKEAGTCEVSRYVMLNVPAFDEENFSLSYENYIARIEFKLVEYKSFRIFGIGSYGFIDTWEKFDTSIMADDFNIKSILKKNMFKSFLPKELLTIAPRLEKAQKIYQFIRDLYTWNGELGGLEDNNLRKAFRNKSGSVSEINLSLMSALQAANLHAEVLLVATRNRSIPTLEYPEISDFNHMIVKTIVDGKVYFLDATDKNAPFGVLPVKALNYKGRALDFVAESYWETITPYPINKFTTSVSMKLEEDGTIKGQFQNASTGHIALNYRTLKDSTTTKDYLNSIESEYENLEITDYKLVDKETAELPLKESFTFEIDKEFTNTTLFLDPFVYKIFPKNPFTLQKREYPVDFAYPRFYTTRFMISLPEKYEFESIPKNQIRELDGKKAVYQLTTLQKNENLTLTFTLLINHFHFVTEEYEVLKSFFRDVVKIQKNTLLTIKKKNS</sequence>
<dbReference type="OrthoDB" id="8595007at2"/>
<dbReference type="Gene3D" id="2.60.120.1130">
    <property type="match status" value="1"/>
</dbReference>
<dbReference type="Gene3D" id="3.10.620.30">
    <property type="match status" value="1"/>
</dbReference>
<proteinExistence type="predicted"/>
<gene>
    <name evidence="2" type="ORF">C8N46_10827</name>
</gene>
<dbReference type="Gene3D" id="2.60.40.3140">
    <property type="match status" value="1"/>
</dbReference>
<evidence type="ECO:0000313" key="2">
    <source>
        <dbReference type="EMBL" id="PTX59717.1"/>
    </source>
</evidence>
<name>A0A2T6BUR1_9FLAO</name>
<feature type="domain" description="DUF3857" evidence="1">
    <location>
        <begin position="70"/>
        <end position="184"/>
    </location>
</feature>
<dbReference type="InterPro" id="IPR024618">
    <property type="entry name" value="DUF3857"/>
</dbReference>
<dbReference type="Proteomes" id="UP000244090">
    <property type="component" value="Unassembled WGS sequence"/>
</dbReference>
<dbReference type="RefSeq" id="WP_108115877.1">
    <property type="nucleotide sequence ID" value="NZ_QBKT01000008.1"/>
</dbReference>
<dbReference type="AlphaFoldDB" id="A0A2T6BUR1"/>
<organism evidence="2 3">
    <name type="scientific">Kordia periserrulae</name>
    <dbReference type="NCBI Taxonomy" id="701523"/>
    <lineage>
        <taxon>Bacteria</taxon>
        <taxon>Pseudomonadati</taxon>
        <taxon>Bacteroidota</taxon>
        <taxon>Flavobacteriia</taxon>
        <taxon>Flavobacteriales</taxon>
        <taxon>Flavobacteriaceae</taxon>
        <taxon>Kordia</taxon>
    </lineage>
</organism>
<dbReference type="Pfam" id="PF12969">
    <property type="entry name" value="DUF3857"/>
    <property type="match status" value="1"/>
</dbReference>
<comment type="caution">
    <text evidence="2">The sequence shown here is derived from an EMBL/GenBank/DDBJ whole genome shotgun (WGS) entry which is preliminary data.</text>
</comment>